<sequence>MEPAEIANPEGYCLLKIEKIEAVHGCLRLAVQTGRLNPERRDQLKNKFEELRAVLRQKIIHERKIFAENTELTMEREQQEKKLEKWLKEAKREEETAAMISEDAEEADFEASMATERAERALLELDELKHMRQTYGDKVEEIRREHVFALEPVIARIQQEIQTAGEELKERDKQLDQSRKEVWLRMYILGTQTYFLDLLYNKSLLD</sequence>
<evidence type="ECO:0000313" key="4">
    <source>
        <dbReference type="Proteomes" id="UP000006727"/>
    </source>
</evidence>
<feature type="coiled-coil region" evidence="1">
    <location>
        <begin position="69"/>
        <end position="181"/>
    </location>
</feature>
<dbReference type="InParanoid" id="A0A2K1KG65"/>
<dbReference type="Gramene" id="Pp3c6_18580V3.1">
    <property type="protein sequence ID" value="Pp3c6_18580V3.1"/>
    <property type="gene ID" value="Pp3c6_18580"/>
</dbReference>
<reference evidence="2 4" key="1">
    <citation type="journal article" date="2008" name="Science">
        <title>The Physcomitrella genome reveals evolutionary insights into the conquest of land by plants.</title>
        <authorList>
            <person name="Rensing S."/>
            <person name="Lang D."/>
            <person name="Zimmer A."/>
            <person name="Terry A."/>
            <person name="Salamov A."/>
            <person name="Shapiro H."/>
            <person name="Nishiyama T."/>
            <person name="Perroud P.-F."/>
            <person name="Lindquist E."/>
            <person name="Kamisugi Y."/>
            <person name="Tanahashi T."/>
            <person name="Sakakibara K."/>
            <person name="Fujita T."/>
            <person name="Oishi K."/>
            <person name="Shin-I T."/>
            <person name="Kuroki Y."/>
            <person name="Toyoda A."/>
            <person name="Suzuki Y."/>
            <person name="Hashimoto A."/>
            <person name="Yamaguchi K."/>
            <person name="Sugano A."/>
            <person name="Kohara Y."/>
            <person name="Fujiyama A."/>
            <person name="Anterola A."/>
            <person name="Aoki S."/>
            <person name="Ashton N."/>
            <person name="Barbazuk W.B."/>
            <person name="Barker E."/>
            <person name="Bennetzen J."/>
            <person name="Bezanilla M."/>
            <person name="Blankenship R."/>
            <person name="Cho S.H."/>
            <person name="Dutcher S."/>
            <person name="Estelle M."/>
            <person name="Fawcett J.A."/>
            <person name="Gundlach H."/>
            <person name="Hanada K."/>
            <person name="Heyl A."/>
            <person name="Hicks K.A."/>
            <person name="Hugh J."/>
            <person name="Lohr M."/>
            <person name="Mayer K."/>
            <person name="Melkozernov A."/>
            <person name="Murata T."/>
            <person name="Nelson D."/>
            <person name="Pils B."/>
            <person name="Prigge M."/>
            <person name="Reiss B."/>
            <person name="Renner T."/>
            <person name="Rombauts S."/>
            <person name="Rushton P."/>
            <person name="Sanderfoot A."/>
            <person name="Schween G."/>
            <person name="Shiu S.-H."/>
            <person name="Stueber K."/>
            <person name="Theodoulou F.L."/>
            <person name="Tu H."/>
            <person name="Van de Peer Y."/>
            <person name="Verrier P.J."/>
            <person name="Waters E."/>
            <person name="Wood A."/>
            <person name="Yang L."/>
            <person name="Cove D."/>
            <person name="Cuming A."/>
            <person name="Hasebe M."/>
            <person name="Lucas S."/>
            <person name="Mishler D.B."/>
            <person name="Reski R."/>
            <person name="Grigoriev I."/>
            <person name="Quatrano R.S."/>
            <person name="Boore J.L."/>
        </authorList>
    </citation>
    <scope>NUCLEOTIDE SEQUENCE [LARGE SCALE GENOMIC DNA]</scope>
    <source>
        <strain evidence="3 4">cv. Gransden 2004</strain>
    </source>
</reference>
<reference evidence="2 4" key="2">
    <citation type="journal article" date="2018" name="Plant J.">
        <title>The Physcomitrella patens chromosome-scale assembly reveals moss genome structure and evolution.</title>
        <authorList>
            <person name="Lang D."/>
            <person name="Ullrich K.K."/>
            <person name="Murat F."/>
            <person name="Fuchs J."/>
            <person name="Jenkins J."/>
            <person name="Haas F.B."/>
            <person name="Piednoel M."/>
            <person name="Gundlach H."/>
            <person name="Van Bel M."/>
            <person name="Meyberg R."/>
            <person name="Vives C."/>
            <person name="Morata J."/>
            <person name="Symeonidi A."/>
            <person name="Hiss M."/>
            <person name="Muchero W."/>
            <person name="Kamisugi Y."/>
            <person name="Saleh O."/>
            <person name="Blanc G."/>
            <person name="Decker E.L."/>
            <person name="van Gessel N."/>
            <person name="Grimwood J."/>
            <person name="Hayes R.D."/>
            <person name="Graham S.W."/>
            <person name="Gunter L.E."/>
            <person name="McDaniel S.F."/>
            <person name="Hoernstein S.N.W."/>
            <person name="Larsson A."/>
            <person name="Li F.W."/>
            <person name="Perroud P.F."/>
            <person name="Phillips J."/>
            <person name="Ranjan P."/>
            <person name="Rokshar D.S."/>
            <person name="Rothfels C.J."/>
            <person name="Schneider L."/>
            <person name="Shu S."/>
            <person name="Stevenson D.W."/>
            <person name="Thummler F."/>
            <person name="Tillich M."/>
            <person name="Villarreal Aguilar J.C."/>
            <person name="Widiez T."/>
            <person name="Wong G.K."/>
            <person name="Wymore A."/>
            <person name="Zhang Y."/>
            <person name="Zimmer A.D."/>
            <person name="Quatrano R.S."/>
            <person name="Mayer K.F.X."/>
            <person name="Goodstein D."/>
            <person name="Casacuberta J.M."/>
            <person name="Vandepoele K."/>
            <person name="Reski R."/>
            <person name="Cuming A.C."/>
            <person name="Tuskan G.A."/>
            <person name="Maumus F."/>
            <person name="Salse J."/>
            <person name="Schmutz J."/>
            <person name="Rensing S.A."/>
        </authorList>
    </citation>
    <scope>NUCLEOTIDE SEQUENCE [LARGE SCALE GENOMIC DNA]</scope>
    <source>
        <strain evidence="3 4">cv. Gransden 2004</strain>
    </source>
</reference>
<accession>A0A2K1KG65</accession>
<protein>
    <submittedName>
        <fullName evidence="2 3">Uncharacterized protein</fullName>
    </submittedName>
</protein>
<evidence type="ECO:0000313" key="2">
    <source>
        <dbReference type="EMBL" id="PNR52774.1"/>
    </source>
</evidence>
<organism evidence="2">
    <name type="scientific">Physcomitrium patens</name>
    <name type="common">Spreading-leaved earth moss</name>
    <name type="synonym">Physcomitrella patens</name>
    <dbReference type="NCBI Taxonomy" id="3218"/>
    <lineage>
        <taxon>Eukaryota</taxon>
        <taxon>Viridiplantae</taxon>
        <taxon>Streptophyta</taxon>
        <taxon>Embryophyta</taxon>
        <taxon>Bryophyta</taxon>
        <taxon>Bryophytina</taxon>
        <taxon>Bryopsida</taxon>
        <taxon>Funariidae</taxon>
        <taxon>Funariales</taxon>
        <taxon>Funariaceae</taxon>
        <taxon>Physcomitrium</taxon>
    </lineage>
</organism>
<dbReference type="EMBL" id="ABEU02000006">
    <property type="protein sequence ID" value="PNR52774.1"/>
    <property type="molecule type" value="Genomic_DNA"/>
</dbReference>
<evidence type="ECO:0000256" key="1">
    <source>
        <dbReference type="SAM" id="Coils"/>
    </source>
</evidence>
<name>A0A2K1KG65_PHYPA</name>
<keyword evidence="4" id="KW-1185">Reference proteome</keyword>
<proteinExistence type="predicted"/>
<dbReference type="Proteomes" id="UP000006727">
    <property type="component" value="Chromosome 6"/>
</dbReference>
<dbReference type="EnsemblPlants" id="Pp3c6_18580V3.1">
    <property type="protein sequence ID" value="Pp3c6_18580V3.1"/>
    <property type="gene ID" value="Pp3c6_18580"/>
</dbReference>
<evidence type="ECO:0000313" key="3">
    <source>
        <dbReference type="EnsemblPlants" id="Pp3c6_18580V3.1"/>
    </source>
</evidence>
<reference evidence="3" key="3">
    <citation type="submission" date="2020-12" db="UniProtKB">
        <authorList>
            <consortium name="EnsemblPlants"/>
        </authorList>
    </citation>
    <scope>IDENTIFICATION</scope>
</reference>
<gene>
    <name evidence="2" type="ORF">PHYPA_009149</name>
</gene>
<dbReference type="AlphaFoldDB" id="A0A2K1KG65"/>
<keyword evidence="1" id="KW-0175">Coiled coil</keyword>